<keyword evidence="4" id="KW-1185">Reference proteome</keyword>
<sequence>MEEAIRKIDKKLSLPYWDSTLDFDMENPANTIMFAPEFLGDGYGLVTTGPFANWATPIGKLERNIGGDNYQIDHEADSDIELYHDLTQPPTTLYFSSTTLKQLDVGPTFRAPPAEPRTQKAQLARMR</sequence>
<dbReference type="InterPro" id="IPR002227">
    <property type="entry name" value="Tyrosinase_Cu-bd"/>
</dbReference>
<dbReference type="SUPFAM" id="SSF48056">
    <property type="entry name" value="Di-copper centre-containing domain"/>
    <property type="match status" value="1"/>
</dbReference>
<reference evidence="3" key="2">
    <citation type="submission" date="2020-11" db="EMBL/GenBank/DDBJ databases">
        <authorList>
            <person name="McCartney M.A."/>
            <person name="Auch B."/>
            <person name="Kono T."/>
            <person name="Mallez S."/>
            <person name="Becker A."/>
            <person name="Gohl D.M."/>
            <person name="Silverstein K.A.T."/>
            <person name="Koren S."/>
            <person name="Bechman K.B."/>
            <person name="Herman A."/>
            <person name="Abrahante J.E."/>
            <person name="Garbe J."/>
        </authorList>
    </citation>
    <scope>NUCLEOTIDE SEQUENCE</scope>
    <source>
        <strain evidence="3">Duluth1</strain>
        <tissue evidence="3">Whole animal</tissue>
    </source>
</reference>
<dbReference type="Proteomes" id="UP000828390">
    <property type="component" value="Unassembled WGS sequence"/>
</dbReference>
<dbReference type="AlphaFoldDB" id="A0A9D4DYA8"/>
<name>A0A9D4DYA8_DREPO</name>
<evidence type="ECO:0000256" key="1">
    <source>
        <dbReference type="SAM" id="MobiDB-lite"/>
    </source>
</evidence>
<dbReference type="EMBL" id="JAIWYP010000009">
    <property type="protein sequence ID" value="KAH3768539.1"/>
    <property type="molecule type" value="Genomic_DNA"/>
</dbReference>
<evidence type="ECO:0000259" key="2">
    <source>
        <dbReference type="Pfam" id="PF00264"/>
    </source>
</evidence>
<accession>A0A9D4DYA8</accession>
<comment type="caution">
    <text evidence="3">The sequence shown here is derived from an EMBL/GenBank/DDBJ whole genome shotgun (WGS) entry which is preliminary data.</text>
</comment>
<dbReference type="Gene3D" id="1.10.1280.10">
    <property type="entry name" value="Di-copper center containing domain from catechol oxidase"/>
    <property type="match status" value="1"/>
</dbReference>
<dbReference type="GO" id="GO:0016491">
    <property type="term" value="F:oxidoreductase activity"/>
    <property type="evidence" value="ECO:0007669"/>
    <property type="project" value="InterPro"/>
</dbReference>
<feature type="domain" description="Tyrosinase copper-binding" evidence="2">
    <location>
        <begin position="2"/>
        <end position="75"/>
    </location>
</feature>
<reference evidence="3" key="1">
    <citation type="journal article" date="2019" name="bioRxiv">
        <title>The Genome of the Zebra Mussel, Dreissena polymorpha: A Resource for Invasive Species Research.</title>
        <authorList>
            <person name="McCartney M.A."/>
            <person name="Auch B."/>
            <person name="Kono T."/>
            <person name="Mallez S."/>
            <person name="Zhang Y."/>
            <person name="Obille A."/>
            <person name="Becker A."/>
            <person name="Abrahante J.E."/>
            <person name="Garbe J."/>
            <person name="Badalamenti J.P."/>
            <person name="Herman A."/>
            <person name="Mangelson H."/>
            <person name="Liachko I."/>
            <person name="Sullivan S."/>
            <person name="Sone E.D."/>
            <person name="Koren S."/>
            <person name="Silverstein K.A.T."/>
            <person name="Beckman K.B."/>
            <person name="Gohl D.M."/>
        </authorList>
    </citation>
    <scope>NUCLEOTIDE SEQUENCE</scope>
    <source>
        <strain evidence="3">Duluth1</strain>
        <tissue evidence="3">Whole animal</tissue>
    </source>
</reference>
<dbReference type="Pfam" id="PF00264">
    <property type="entry name" value="Tyrosinase"/>
    <property type="match status" value="1"/>
</dbReference>
<organism evidence="3 4">
    <name type="scientific">Dreissena polymorpha</name>
    <name type="common">Zebra mussel</name>
    <name type="synonym">Mytilus polymorpha</name>
    <dbReference type="NCBI Taxonomy" id="45954"/>
    <lineage>
        <taxon>Eukaryota</taxon>
        <taxon>Metazoa</taxon>
        <taxon>Spiralia</taxon>
        <taxon>Lophotrochozoa</taxon>
        <taxon>Mollusca</taxon>
        <taxon>Bivalvia</taxon>
        <taxon>Autobranchia</taxon>
        <taxon>Heteroconchia</taxon>
        <taxon>Euheterodonta</taxon>
        <taxon>Imparidentia</taxon>
        <taxon>Neoheterodontei</taxon>
        <taxon>Myida</taxon>
        <taxon>Dreissenoidea</taxon>
        <taxon>Dreissenidae</taxon>
        <taxon>Dreissena</taxon>
    </lineage>
</organism>
<gene>
    <name evidence="3" type="ORF">DPMN_169754</name>
</gene>
<evidence type="ECO:0000313" key="4">
    <source>
        <dbReference type="Proteomes" id="UP000828390"/>
    </source>
</evidence>
<feature type="region of interest" description="Disordered" evidence="1">
    <location>
        <begin position="105"/>
        <end position="127"/>
    </location>
</feature>
<protein>
    <recommendedName>
        <fullName evidence="2">Tyrosinase copper-binding domain-containing protein</fullName>
    </recommendedName>
</protein>
<dbReference type="InterPro" id="IPR008922">
    <property type="entry name" value="Di-copper_centre_dom_sf"/>
</dbReference>
<proteinExistence type="predicted"/>
<evidence type="ECO:0000313" key="3">
    <source>
        <dbReference type="EMBL" id="KAH3768539.1"/>
    </source>
</evidence>